<keyword evidence="1" id="KW-0812">Transmembrane</keyword>
<reference evidence="2 3" key="1">
    <citation type="submission" date="2009-10" db="EMBL/GenBank/DDBJ databases">
        <authorList>
            <person name="Weinstock G."/>
            <person name="Sodergren E."/>
            <person name="Clifton S."/>
            <person name="Fulton L."/>
            <person name="Fulton B."/>
            <person name="Courtney L."/>
            <person name="Fronick C."/>
            <person name="Harrison M."/>
            <person name="Strong C."/>
            <person name="Farmer C."/>
            <person name="Delahaunty K."/>
            <person name="Markovic C."/>
            <person name="Hall O."/>
            <person name="Minx P."/>
            <person name="Tomlinson C."/>
            <person name="Mitreva M."/>
            <person name="Nelson J."/>
            <person name="Hou S."/>
            <person name="Wollam A."/>
            <person name="Pepin K.H."/>
            <person name="Johnson M."/>
            <person name="Bhonagiri V."/>
            <person name="Nash W.E."/>
            <person name="Warren W."/>
            <person name="Chinwalla A."/>
            <person name="Mardis E.R."/>
            <person name="Wilson R.K."/>
        </authorList>
    </citation>
    <scope>NUCLEOTIDE SEQUENCE [LARGE SCALE GENOMIC DNA]</scope>
    <source>
        <strain evidence="3">ATCC 25996 / DSM 4631 / NCTC 10774 / M26</strain>
    </source>
</reference>
<proteinExistence type="predicted"/>
<evidence type="ECO:0000256" key="1">
    <source>
        <dbReference type="SAM" id="Phobius"/>
    </source>
</evidence>
<dbReference type="EMBL" id="ACDX02000016">
    <property type="protein sequence ID" value="EFC87699.1"/>
    <property type="molecule type" value="Genomic_DNA"/>
</dbReference>
<dbReference type="Proteomes" id="UP000003344">
    <property type="component" value="Unassembled WGS sequence"/>
</dbReference>
<dbReference type="AlphaFoldDB" id="D2ZZ55"/>
<accession>D2ZZ55</accession>
<keyword evidence="1" id="KW-0472">Membrane</keyword>
<comment type="caution">
    <text evidence="2">The sequence shown here is derived from an EMBL/GenBank/DDBJ whole genome shotgun (WGS) entry which is preliminary data.</text>
</comment>
<sequence>MIKENFIVRHDGTVMAAVAYYIFILIIGIIPGFRIGAKFYRKRHSERKRKVGT</sequence>
<evidence type="ECO:0000313" key="2">
    <source>
        <dbReference type="EMBL" id="EFC87699.1"/>
    </source>
</evidence>
<evidence type="ECO:0000313" key="3">
    <source>
        <dbReference type="Proteomes" id="UP000003344"/>
    </source>
</evidence>
<feature type="transmembrane region" description="Helical" evidence="1">
    <location>
        <begin position="20"/>
        <end position="40"/>
    </location>
</feature>
<keyword evidence="1" id="KW-1133">Transmembrane helix</keyword>
<name>D2ZZ55_NEIM2</name>
<protein>
    <submittedName>
        <fullName evidence="2">Uncharacterized protein</fullName>
    </submittedName>
</protein>
<gene>
    <name evidence="2" type="ORF">NEIMUCOT_05924</name>
</gene>
<dbReference type="STRING" id="546266.NEIMUCOT_05924"/>
<organism evidence="2 3">
    <name type="scientific">Neisseria mucosa (strain ATCC 25996 / DSM 4631 / NCTC 10774 / M26)</name>
    <dbReference type="NCBI Taxonomy" id="546266"/>
    <lineage>
        <taxon>Bacteria</taxon>
        <taxon>Pseudomonadati</taxon>
        <taxon>Pseudomonadota</taxon>
        <taxon>Betaproteobacteria</taxon>
        <taxon>Neisseriales</taxon>
        <taxon>Neisseriaceae</taxon>
        <taxon>Neisseria</taxon>
    </lineage>
</organism>